<keyword evidence="2" id="KW-1185">Reference proteome</keyword>
<reference evidence="1 2" key="1">
    <citation type="journal article" date="2017" name="Plant Biotechnol. J.">
        <title>A comprehensive draft genome sequence for lupin (Lupinus angustifolius), an emerging health food: insights into plant-microbe interactions and legume evolution.</title>
        <authorList>
            <person name="Hane J.K."/>
            <person name="Ming Y."/>
            <person name="Kamphuis L.G."/>
            <person name="Nelson M.N."/>
            <person name="Garg G."/>
            <person name="Atkins C.A."/>
            <person name="Bayer P.E."/>
            <person name="Bravo A."/>
            <person name="Bringans S."/>
            <person name="Cannon S."/>
            <person name="Edwards D."/>
            <person name="Foley R."/>
            <person name="Gao L.L."/>
            <person name="Harrison M.J."/>
            <person name="Huang W."/>
            <person name="Hurgobin B."/>
            <person name="Li S."/>
            <person name="Liu C.W."/>
            <person name="McGrath A."/>
            <person name="Morahan G."/>
            <person name="Murray J."/>
            <person name="Weller J."/>
            <person name="Jian J."/>
            <person name="Singh K.B."/>
        </authorList>
    </citation>
    <scope>NUCLEOTIDE SEQUENCE [LARGE SCALE GENOMIC DNA]</scope>
    <source>
        <strain evidence="2">cv. Tanjil</strain>
        <tissue evidence="1">Whole plant</tissue>
    </source>
</reference>
<evidence type="ECO:0000313" key="1">
    <source>
        <dbReference type="EMBL" id="OIV95560.1"/>
    </source>
</evidence>
<proteinExistence type="predicted"/>
<sequence length="146" mass="16072">MTTGEEEEVVVRGFIHLTSLLAPRRLHLHGQTVSKKGCIPLAGETLKKIHYSRKTTSLQGARRPTCMMTGEEEEEVVQGFILLTSPRELRRLRLRCQVVFGQKTCATITAEATNGTATITKPHPGAVHPPCTPVVPSSRTYGLRRG</sequence>
<accession>A0A1J7GZN8</accession>
<dbReference type="AlphaFoldDB" id="A0A1J7GZN8"/>
<protein>
    <submittedName>
        <fullName evidence="1">Uncharacterized protein</fullName>
    </submittedName>
</protein>
<dbReference type="Gramene" id="OIV95560">
    <property type="protein sequence ID" value="OIV95560"/>
    <property type="gene ID" value="TanjilG_02915"/>
</dbReference>
<evidence type="ECO:0000313" key="2">
    <source>
        <dbReference type="Proteomes" id="UP000188354"/>
    </source>
</evidence>
<dbReference type="Proteomes" id="UP000188354">
    <property type="component" value="Chromosome LG16"/>
</dbReference>
<organism evidence="1 2">
    <name type="scientific">Lupinus angustifolius</name>
    <name type="common">Narrow-leaved blue lupine</name>
    <dbReference type="NCBI Taxonomy" id="3871"/>
    <lineage>
        <taxon>Eukaryota</taxon>
        <taxon>Viridiplantae</taxon>
        <taxon>Streptophyta</taxon>
        <taxon>Embryophyta</taxon>
        <taxon>Tracheophyta</taxon>
        <taxon>Spermatophyta</taxon>
        <taxon>Magnoliopsida</taxon>
        <taxon>eudicotyledons</taxon>
        <taxon>Gunneridae</taxon>
        <taxon>Pentapetalae</taxon>
        <taxon>rosids</taxon>
        <taxon>fabids</taxon>
        <taxon>Fabales</taxon>
        <taxon>Fabaceae</taxon>
        <taxon>Papilionoideae</taxon>
        <taxon>50 kb inversion clade</taxon>
        <taxon>genistoids sensu lato</taxon>
        <taxon>core genistoids</taxon>
        <taxon>Genisteae</taxon>
        <taxon>Lupinus</taxon>
    </lineage>
</organism>
<name>A0A1J7GZN8_LUPAN</name>
<dbReference type="EMBL" id="CM007376">
    <property type="protein sequence ID" value="OIV95560.1"/>
    <property type="molecule type" value="Genomic_DNA"/>
</dbReference>
<gene>
    <name evidence="1" type="ORF">TanjilG_02915</name>
</gene>